<dbReference type="PROSITE" id="PS51257">
    <property type="entry name" value="PROKAR_LIPOPROTEIN"/>
    <property type="match status" value="1"/>
</dbReference>
<organism evidence="2 3">
    <name type="scientific">Chryseobacterium pennae</name>
    <dbReference type="NCBI Taxonomy" id="2258962"/>
    <lineage>
        <taxon>Bacteria</taxon>
        <taxon>Pseudomonadati</taxon>
        <taxon>Bacteroidota</taxon>
        <taxon>Flavobacteriia</taxon>
        <taxon>Flavobacteriales</taxon>
        <taxon>Weeksellaceae</taxon>
        <taxon>Chryseobacterium group</taxon>
        <taxon>Chryseobacterium</taxon>
    </lineage>
</organism>
<dbReference type="AlphaFoldDB" id="A0A3D9C9V0"/>
<evidence type="ECO:0000313" key="3">
    <source>
        <dbReference type="Proteomes" id="UP000256686"/>
    </source>
</evidence>
<keyword evidence="3" id="KW-1185">Reference proteome</keyword>
<proteinExistence type="predicted"/>
<protein>
    <recommendedName>
        <fullName evidence="4">Cytochrome c domain-containing protein</fullName>
    </recommendedName>
</protein>
<evidence type="ECO:0008006" key="4">
    <source>
        <dbReference type="Google" id="ProtNLM"/>
    </source>
</evidence>
<name>A0A3D9C9V0_9FLAO</name>
<reference evidence="3" key="1">
    <citation type="submission" date="2018-06" db="EMBL/GenBank/DDBJ databases">
        <authorList>
            <person name="Lum Nde A."/>
            <person name="Hugo C."/>
        </authorList>
    </citation>
    <scope>NUCLEOTIDE SEQUENCE [LARGE SCALE GENOMIC DNA]</scope>
    <source>
        <strain evidence="3">1_F178</strain>
    </source>
</reference>
<sequence>MKITKTRAICSSMLLLLTAIACKENKKLSDSQLLSATQQLFSNDNERFPDYNTFYKVPDSFSGKTFELSQDYPQTYDSTKVKYPWRDIDFTDKNKYQNYMDTVLKYCFEGNTDHDFKVQKNTIRKWYHAPWMHNDDQYIVNTSHDSIYVGAGREALRGLTQEITSKPGQIHDLQKKPSQTWAISFYNEPGGYTFGKVWKGQSPDINKSDFPEGTVCFKLIFTDAPVEEVPFLKGSLEWDAHIYDNTVKKDIKGKVVKKVRLLQVDIAVKDSRAPHTQWAFGTFIYNNAKKGKDWYEKLDPVGIGWDNDVDQMNDINIFPNNFINTKLRENIINASLLKNSNSGNNPDQAYVTHLGIGGRMNGPVDNQRSSCISCHSRAALNSDYDALDLADFSNKAYDTVMFKEFFQKVKGGVQTINYKGKAYKTSDFSFQVSMGIRNYQNHLKILQQIPSSKIQSKRVQFDDVISASENTKQLPVITRDGVIDPE</sequence>
<evidence type="ECO:0000256" key="1">
    <source>
        <dbReference type="SAM" id="SignalP"/>
    </source>
</evidence>
<evidence type="ECO:0000313" key="2">
    <source>
        <dbReference type="EMBL" id="REC62549.1"/>
    </source>
</evidence>
<dbReference type="EMBL" id="QNVT01000008">
    <property type="protein sequence ID" value="REC62549.1"/>
    <property type="molecule type" value="Genomic_DNA"/>
</dbReference>
<dbReference type="RefSeq" id="WP_115970745.1">
    <property type="nucleotide sequence ID" value="NZ_QNVT01000008.1"/>
</dbReference>
<gene>
    <name evidence="2" type="ORF">DRF65_10695</name>
</gene>
<dbReference type="Proteomes" id="UP000256686">
    <property type="component" value="Unassembled WGS sequence"/>
</dbReference>
<feature type="signal peptide" evidence="1">
    <location>
        <begin position="1"/>
        <end position="23"/>
    </location>
</feature>
<feature type="chain" id="PRO_5017797803" description="Cytochrome c domain-containing protein" evidence="1">
    <location>
        <begin position="24"/>
        <end position="486"/>
    </location>
</feature>
<accession>A0A3D9C9V0</accession>
<comment type="caution">
    <text evidence="2">The sequence shown here is derived from an EMBL/GenBank/DDBJ whole genome shotgun (WGS) entry which is preliminary data.</text>
</comment>
<keyword evidence="1" id="KW-0732">Signal</keyword>